<dbReference type="EMBL" id="JANAKD010000007">
    <property type="protein sequence ID" value="KAJ3499552.1"/>
    <property type="molecule type" value="Genomic_DNA"/>
</dbReference>
<gene>
    <name evidence="1" type="ORF">NLG97_g255</name>
</gene>
<comment type="caution">
    <text evidence="1">The sequence shown here is derived from an EMBL/GenBank/DDBJ whole genome shotgun (WGS) entry which is preliminary data.</text>
</comment>
<protein>
    <submittedName>
        <fullName evidence="1">Uncharacterized protein</fullName>
    </submittedName>
</protein>
<evidence type="ECO:0000313" key="2">
    <source>
        <dbReference type="Proteomes" id="UP001148737"/>
    </source>
</evidence>
<accession>A0ACC1RBB2</accession>
<evidence type="ECO:0000313" key="1">
    <source>
        <dbReference type="EMBL" id="KAJ3499552.1"/>
    </source>
</evidence>
<proteinExistence type="predicted"/>
<sequence>MMAFNRVDAGRETTDDEGLTARNPKRQRLNHNTFKERSVKLAFSHDDYTIGWVCALPKEMAAATAMLDNKHEALSGAEADKNTYTLGSIATHNIVIACLPSGHYGNNNAATVASNMRRTFPRLRLCLMVGIGGGAPGRADIRLGDVVVSQGVLQYDLGKTVNDGRFARTGSITKPPQELLTAVSKLQADHGLAASQIPSILTEMLERYPNMAPYAHRDSLQDRLFDSSYDHVSSETALTDNCECCDTYKLVTRPPRGSFSPRIHYGIIASGNQVMKHGKSRDELAAQMDALCFEMEGAGMMDGFPGLVIRGICDYSDSHKNKQWQEVAAAVAAAYTKELLSVIPPDRSRQPPTSPSVLTGDNTKALDQYEELLDCLKFDQIDDRRANIRAKYSTTCQWLLTDPKYLDWLDPDKATEHKGFLWIRGGPGTGKSTIMNFLLKESAKDEQKTTISFFFNARGETLERSIHGMYRSLLYQLLSNLPELLRVFEKPEYRKTLEQLQATSQGPEGSPLQLEVLQELLRGVLKTHGSTPLAIFVDALDECPVEQVEELIEYFEDVGQNAALIGARLTICFSSRYYPQIDIQYGHKIDLEDQEGHEKDIAMFIRNKLKVGTGKSATEVKAGVQAKAKGIFMWVVLVVDILKDEYRNGRIFDVKKRLAELPVELSELFKEILSRHQTNLGDLRLCIQWILFAKRPLKLEEYYFAVVSGLNPDALQELDSEEITAVEMGRFVVSSSKGLAEVTKGKKRTVQFIHESVREFWLKDGLKELWPTLSATEFESTSHSELKNCCDVYFKFSVDSGNTVRNFPEPLPIGLSDEAKRLRDAVVTKHPFLDYATRFLLSHANAAATLKPQQQFLASFNFGDWVLLFSILEKYEPRRPSFNPSLLYTLAEGNFAHLIKEMLHLNRRIDIKGGLFTYPLIIAVFYGHQDAVEALLGTETGPATDEHLAQPDRGLELRSSQGETALSWAAAKGHEALVNLLIERGSCIEAKDHRGRTPLMHAALRDRSGTVKMLLDKGANHLATCKSGKTALHHAILSTNLEAVSVLLEKENPGVTVLKYWELLGRMTKTSIEKVIQVARMLIESPAHGTTIKKHVDVALINAIHLGEHKIVRLLVGKGWNLNYALDGSTLLHGAARDRDMDLVQALIEFGADIAAIDGCGNTALFNAIEAGHEGIVRLLVDAGADVNVVAANGDTAIALAQRLGILHFLW</sequence>
<reference evidence="1" key="1">
    <citation type="submission" date="2022-07" db="EMBL/GenBank/DDBJ databases">
        <title>Genome Sequence of Lecanicillium saksenae.</title>
        <authorList>
            <person name="Buettner E."/>
        </authorList>
    </citation>
    <scope>NUCLEOTIDE SEQUENCE</scope>
    <source>
        <strain evidence="1">VT-O1</strain>
    </source>
</reference>
<keyword evidence="2" id="KW-1185">Reference proteome</keyword>
<dbReference type="Proteomes" id="UP001148737">
    <property type="component" value="Unassembled WGS sequence"/>
</dbReference>
<name>A0ACC1RBB2_9HYPO</name>
<organism evidence="1 2">
    <name type="scientific">Lecanicillium saksenae</name>
    <dbReference type="NCBI Taxonomy" id="468837"/>
    <lineage>
        <taxon>Eukaryota</taxon>
        <taxon>Fungi</taxon>
        <taxon>Dikarya</taxon>
        <taxon>Ascomycota</taxon>
        <taxon>Pezizomycotina</taxon>
        <taxon>Sordariomycetes</taxon>
        <taxon>Hypocreomycetidae</taxon>
        <taxon>Hypocreales</taxon>
        <taxon>Cordycipitaceae</taxon>
        <taxon>Lecanicillium</taxon>
    </lineage>
</organism>